<accession>A0A0A8LC78</accession>
<proteinExistence type="inferred from homology"/>
<keyword evidence="4" id="KW-0813">Transport</keyword>
<dbReference type="GO" id="GO:0004322">
    <property type="term" value="F:ferroxidase activity"/>
    <property type="evidence" value="ECO:0007669"/>
    <property type="project" value="TreeGrafter"/>
</dbReference>
<dbReference type="Gene3D" id="2.60.40.420">
    <property type="entry name" value="Cupredoxins - blue copper proteins"/>
    <property type="match status" value="3"/>
</dbReference>
<feature type="domain" description="Plastocyanin-like" evidence="21">
    <location>
        <begin position="159"/>
        <end position="292"/>
    </location>
</feature>
<dbReference type="EMBL" id="CCBQ010000047">
    <property type="protein sequence ID" value="CDO96541.1"/>
    <property type="molecule type" value="Genomic_DNA"/>
</dbReference>
<dbReference type="FunFam" id="2.60.40.420:FF:000024">
    <property type="entry name" value="FET5p Multicopper oxidase"/>
    <property type="match status" value="1"/>
</dbReference>
<dbReference type="AlphaFoldDB" id="A0A0A8LC78"/>
<evidence type="ECO:0000256" key="11">
    <source>
        <dbReference type="ARBA" id="ARBA00022989"/>
    </source>
</evidence>
<keyword evidence="16 19" id="KW-0472">Membrane</keyword>
<feature type="region of interest" description="Disordered" evidence="18">
    <location>
        <begin position="613"/>
        <end position="634"/>
    </location>
</feature>
<dbReference type="GO" id="GO:0033215">
    <property type="term" value="P:reductive iron assimilation"/>
    <property type="evidence" value="ECO:0007669"/>
    <property type="project" value="TreeGrafter"/>
</dbReference>
<dbReference type="PANTHER" id="PTHR11709:SF361">
    <property type="entry name" value="IRON TRANSPORT MULTICOPPER OXIDASE FET3"/>
    <property type="match status" value="1"/>
</dbReference>
<dbReference type="Pfam" id="PF00394">
    <property type="entry name" value="Cu-oxidase"/>
    <property type="match status" value="1"/>
</dbReference>
<name>A0A0A8LC78_9SACH</name>
<feature type="domain" description="Plastocyanin-like" evidence="23">
    <location>
        <begin position="35"/>
        <end position="149"/>
    </location>
</feature>
<evidence type="ECO:0000256" key="10">
    <source>
        <dbReference type="ARBA" id="ARBA00022737"/>
    </source>
</evidence>
<dbReference type="PROSITE" id="PS00079">
    <property type="entry name" value="MULTICOPPER_OXIDASE1"/>
    <property type="match status" value="2"/>
</dbReference>
<feature type="transmembrane region" description="Helical" evidence="19">
    <location>
        <begin position="566"/>
        <end position="588"/>
    </location>
</feature>
<evidence type="ECO:0000256" key="15">
    <source>
        <dbReference type="ARBA" id="ARBA00023065"/>
    </source>
</evidence>
<evidence type="ECO:0000256" key="1">
    <source>
        <dbReference type="ARBA" id="ARBA00001935"/>
    </source>
</evidence>
<dbReference type="CDD" id="cd13899">
    <property type="entry name" value="CuRO_3_Fet3p"/>
    <property type="match status" value="1"/>
</dbReference>
<keyword evidence="11 19" id="KW-1133">Transmembrane helix</keyword>
<evidence type="ECO:0000256" key="12">
    <source>
        <dbReference type="ARBA" id="ARBA00023002"/>
    </source>
</evidence>
<feature type="chain" id="PRO_5002039402" evidence="20">
    <location>
        <begin position="26"/>
        <end position="634"/>
    </location>
</feature>
<comment type="caution">
    <text evidence="24">The sequence shown here is derived from an EMBL/GenBank/DDBJ whole genome shotgun (WGS) entry which is preliminary data.</text>
</comment>
<keyword evidence="7 19" id="KW-0812">Transmembrane</keyword>
<keyword evidence="6" id="KW-0410">Iron transport</keyword>
<evidence type="ECO:0000256" key="8">
    <source>
        <dbReference type="ARBA" id="ARBA00022723"/>
    </source>
</evidence>
<evidence type="ECO:0000259" key="22">
    <source>
        <dbReference type="Pfam" id="PF07731"/>
    </source>
</evidence>
<reference evidence="24 25" key="1">
    <citation type="submission" date="2014-03" db="EMBL/GenBank/DDBJ databases">
        <title>The genome of Kluyveromyces dobzhanskii.</title>
        <authorList>
            <person name="Nystedt B."/>
            <person name="Astrom S."/>
        </authorList>
    </citation>
    <scope>NUCLEOTIDE SEQUENCE [LARGE SCALE GENOMIC DNA]</scope>
    <source>
        <strain evidence="24 25">CBS 2104</strain>
    </source>
</reference>
<keyword evidence="9 20" id="KW-0732">Signal</keyword>
<dbReference type="InterPro" id="IPR011707">
    <property type="entry name" value="Cu-oxidase-like_N"/>
</dbReference>
<dbReference type="FunFam" id="2.60.40.420:FF:000022">
    <property type="entry name" value="FET5p Multicopper oxidase"/>
    <property type="match status" value="1"/>
</dbReference>
<keyword evidence="17" id="KW-0325">Glycoprotein</keyword>
<dbReference type="InterPro" id="IPR011706">
    <property type="entry name" value="Cu-oxidase_C"/>
</dbReference>
<evidence type="ECO:0000256" key="16">
    <source>
        <dbReference type="ARBA" id="ARBA00023136"/>
    </source>
</evidence>
<dbReference type="FunFam" id="2.60.40.420:FF:000025">
    <property type="entry name" value="FET5p Multicopper oxidase"/>
    <property type="match status" value="1"/>
</dbReference>
<dbReference type="OrthoDB" id="2121828at2759"/>
<keyword evidence="8" id="KW-0479">Metal-binding</keyword>
<feature type="domain" description="Plastocyanin-like" evidence="22">
    <location>
        <begin position="367"/>
        <end position="508"/>
    </location>
</feature>
<dbReference type="Pfam" id="PF07731">
    <property type="entry name" value="Cu-oxidase_2"/>
    <property type="match status" value="1"/>
</dbReference>
<evidence type="ECO:0000256" key="7">
    <source>
        <dbReference type="ARBA" id="ARBA00022692"/>
    </source>
</evidence>
<comment type="similarity">
    <text evidence="3">Belongs to the multicopper oxidase family.</text>
</comment>
<dbReference type="GO" id="GO:0033573">
    <property type="term" value="C:high-affinity iron permease complex"/>
    <property type="evidence" value="ECO:0007669"/>
    <property type="project" value="TreeGrafter"/>
</dbReference>
<evidence type="ECO:0000256" key="2">
    <source>
        <dbReference type="ARBA" id="ARBA00004162"/>
    </source>
</evidence>
<evidence type="ECO:0000256" key="9">
    <source>
        <dbReference type="ARBA" id="ARBA00022729"/>
    </source>
</evidence>
<evidence type="ECO:0000313" key="24">
    <source>
        <dbReference type="EMBL" id="CDO96541.1"/>
    </source>
</evidence>
<organism evidence="24 25">
    <name type="scientific">Kluyveromyces dobzhanskii CBS 2104</name>
    <dbReference type="NCBI Taxonomy" id="1427455"/>
    <lineage>
        <taxon>Eukaryota</taxon>
        <taxon>Fungi</taxon>
        <taxon>Dikarya</taxon>
        <taxon>Ascomycota</taxon>
        <taxon>Saccharomycotina</taxon>
        <taxon>Saccharomycetes</taxon>
        <taxon>Saccharomycetales</taxon>
        <taxon>Saccharomycetaceae</taxon>
        <taxon>Kluyveromyces</taxon>
    </lineage>
</organism>
<sequence length="634" mass="71405">MKVQGKQLLPQLLVALWSWAAIAQATTHTFNWTTGWGNYNVDGNYERPVITCNGEFPWPDLKVQKGDRIQVYLTNGFDDRNTSLHFHGLFQNGTNAMDGPEMVTQCPIAPGDTMLYNFTIDDNIGTYWYHSHTAGQYQDGMRGTLVVESLEELAFDYDEEVVLQLGEWYHDTVDVLDAKFMSVYNPTGAEPIPQNLIINNTRNMTWNVEPDTTYLLRIVNTGGFVSQYFWIEDHDMTVVEVDGVYVEQNTTSMIYITVAQRYSVLVHTKNDTSKNYAIMQKFDDTMLDLIPGDLLLNATSYLMYDADGDKPEQNYVDSIDDFLDDFYLTPIDKVELYEDPDYSITVDVVMDNLENGVNYAFFNNITYTAAKVPTLMSVLSSGDDAVNPLVYGTNTNSFVLKKDEIIEIILNNNDTGKHPFHLHGHVFQLVDRERTYDDAIGETVHPFDVNNHNPFPEYPMMRDVVYVNPQSSIVMRFKADNPGVWMFHCHIEWHLKQGLALLLIEAPEEMQETASQQLTDNHKQVCQNVGLSYEGNAAGNSEDYLNLAGENVQRATIPSGFTAKGIVAMTFSCLAGILGMCTLSVYGLMGVKKSEEELARDLGLDPVIVEKESVGEANSAEESSVTSKHTKTTI</sequence>
<evidence type="ECO:0000256" key="17">
    <source>
        <dbReference type="ARBA" id="ARBA00023180"/>
    </source>
</evidence>
<evidence type="ECO:0000256" key="3">
    <source>
        <dbReference type="ARBA" id="ARBA00010609"/>
    </source>
</evidence>
<keyword evidence="5" id="KW-1003">Cell membrane</keyword>
<dbReference type="InterPro" id="IPR008972">
    <property type="entry name" value="Cupredoxin"/>
</dbReference>
<dbReference type="InterPro" id="IPR044130">
    <property type="entry name" value="CuRO_2_Fet3-like"/>
</dbReference>
<evidence type="ECO:0000256" key="13">
    <source>
        <dbReference type="ARBA" id="ARBA00023004"/>
    </source>
</evidence>
<dbReference type="InterPro" id="IPR045087">
    <property type="entry name" value="Cu-oxidase_fam"/>
</dbReference>
<dbReference type="CDD" id="cd13851">
    <property type="entry name" value="CuRO_1_Fet3p"/>
    <property type="match status" value="1"/>
</dbReference>
<evidence type="ECO:0000256" key="20">
    <source>
        <dbReference type="SAM" id="SignalP"/>
    </source>
</evidence>
<dbReference type="InterPro" id="IPR033138">
    <property type="entry name" value="Cu_oxidase_CS"/>
</dbReference>
<comment type="subcellular location">
    <subcellularLocation>
        <location evidence="2">Cell membrane</location>
        <topology evidence="2">Single-pass membrane protein</topology>
    </subcellularLocation>
</comment>
<dbReference type="GO" id="GO:0005507">
    <property type="term" value="F:copper ion binding"/>
    <property type="evidence" value="ECO:0007669"/>
    <property type="project" value="InterPro"/>
</dbReference>
<evidence type="ECO:0000256" key="14">
    <source>
        <dbReference type="ARBA" id="ARBA00023008"/>
    </source>
</evidence>
<feature type="signal peptide" evidence="20">
    <location>
        <begin position="1"/>
        <end position="25"/>
    </location>
</feature>
<keyword evidence="13" id="KW-0408">Iron</keyword>
<evidence type="ECO:0000256" key="5">
    <source>
        <dbReference type="ARBA" id="ARBA00022475"/>
    </source>
</evidence>
<dbReference type="PROSITE" id="PS00080">
    <property type="entry name" value="MULTICOPPER_OXIDASE2"/>
    <property type="match status" value="1"/>
</dbReference>
<evidence type="ECO:0000256" key="4">
    <source>
        <dbReference type="ARBA" id="ARBA00022448"/>
    </source>
</evidence>
<dbReference type="CDD" id="cd13877">
    <property type="entry name" value="CuRO_2_Fet3p_like"/>
    <property type="match status" value="1"/>
</dbReference>
<keyword evidence="10" id="KW-0677">Repeat</keyword>
<dbReference type="PANTHER" id="PTHR11709">
    <property type="entry name" value="MULTI-COPPER OXIDASE"/>
    <property type="match status" value="1"/>
</dbReference>
<comment type="cofactor">
    <cofactor evidence="1">
        <name>Cu cation</name>
        <dbReference type="ChEBI" id="CHEBI:23378"/>
    </cofactor>
</comment>
<evidence type="ECO:0000256" key="18">
    <source>
        <dbReference type="SAM" id="MobiDB-lite"/>
    </source>
</evidence>
<keyword evidence="14" id="KW-0186">Copper</keyword>
<dbReference type="InterPro" id="IPR001117">
    <property type="entry name" value="Cu-oxidase_2nd"/>
</dbReference>
<dbReference type="GO" id="GO:0010106">
    <property type="term" value="P:cellular response to iron ion starvation"/>
    <property type="evidence" value="ECO:0007669"/>
    <property type="project" value="TreeGrafter"/>
</dbReference>
<dbReference type="InterPro" id="IPR002355">
    <property type="entry name" value="Cu_oxidase_Cu_BS"/>
</dbReference>
<evidence type="ECO:0000259" key="23">
    <source>
        <dbReference type="Pfam" id="PF07732"/>
    </source>
</evidence>
<gene>
    <name evidence="24" type="ORF">KLDO_g4740A</name>
</gene>
<dbReference type="Pfam" id="PF07732">
    <property type="entry name" value="Cu-oxidase_3"/>
    <property type="match status" value="1"/>
</dbReference>
<protein>
    <submittedName>
        <fullName evidence="24">WGS project CCBQ000000000 data, contig 00058</fullName>
    </submittedName>
</protein>
<evidence type="ECO:0000256" key="6">
    <source>
        <dbReference type="ARBA" id="ARBA00022496"/>
    </source>
</evidence>
<evidence type="ECO:0000256" key="19">
    <source>
        <dbReference type="SAM" id="Phobius"/>
    </source>
</evidence>
<dbReference type="SUPFAM" id="SSF49503">
    <property type="entry name" value="Cupredoxins"/>
    <property type="match status" value="3"/>
</dbReference>
<keyword evidence="25" id="KW-1185">Reference proteome</keyword>
<evidence type="ECO:0000259" key="21">
    <source>
        <dbReference type="Pfam" id="PF00394"/>
    </source>
</evidence>
<evidence type="ECO:0000313" key="25">
    <source>
        <dbReference type="Proteomes" id="UP000031516"/>
    </source>
</evidence>
<keyword evidence="12" id="KW-0560">Oxidoreductase</keyword>
<dbReference type="Proteomes" id="UP000031516">
    <property type="component" value="Unassembled WGS sequence"/>
</dbReference>
<keyword evidence="15" id="KW-0406">Ion transport</keyword>